<dbReference type="Pfam" id="PF04347">
    <property type="entry name" value="FliO"/>
    <property type="match status" value="1"/>
</dbReference>
<keyword evidence="3 7" id="KW-0812">Transmembrane</keyword>
<dbReference type="Proteomes" id="UP000315440">
    <property type="component" value="Unassembled WGS sequence"/>
</dbReference>
<proteinExistence type="predicted"/>
<dbReference type="AlphaFoldDB" id="A0A5C5ZH70"/>
<keyword evidence="10" id="KW-1185">Reference proteome</keyword>
<dbReference type="OrthoDB" id="212262at2"/>
<feature type="region of interest" description="Disordered" evidence="6">
    <location>
        <begin position="69"/>
        <end position="108"/>
    </location>
</feature>
<evidence type="ECO:0000256" key="6">
    <source>
        <dbReference type="SAM" id="MobiDB-lite"/>
    </source>
</evidence>
<evidence type="ECO:0000313" key="9">
    <source>
        <dbReference type="EMBL" id="TWT86508.1"/>
    </source>
</evidence>
<gene>
    <name evidence="9" type="ORF">Mal64_33340</name>
</gene>
<sequence precursor="true">MHTHGTTTGRLLAATALVLVAVAAHAEAPSLRPRAEAYGPSGPVSRPLGTRVMRATFIDPLDEIEAAETAAADQKTAESKAAHPGEGLQSASLSPSLLAEPAPPAPMQEAPTSEVRLLETASYAATIQPTPKAASPTPVKPAPAAAAIPAFEAEPRRLLGATPAAPTGEATTAASSRIASMVQQWTPWGDSESSEAGNPIVATVGALTVVLGLFLLSAWVLKKSMPRSSRTLPGDVVQVLGRATLVGKQTAQLLKVGRKLVLVSVTPEGVEPITEVSDPEEVNRLLELCEADDPNNASAAFREIFDEISREPRGGSLFSDNAPLVNPHALASAYASTPGGQGRA</sequence>
<comment type="subcellular location">
    <subcellularLocation>
        <location evidence="1">Cell membrane</location>
    </subcellularLocation>
</comment>
<dbReference type="EMBL" id="SJPQ01000004">
    <property type="protein sequence ID" value="TWT86508.1"/>
    <property type="molecule type" value="Genomic_DNA"/>
</dbReference>
<keyword evidence="4 7" id="KW-1133">Transmembrane helix</keyword>
<comment type="caution">
    <text evidence="9">The sequence shown here is derived from an EMBL/GenBank/DDBJ whole genome shotgun (WGS) entry which is preliminary data.</text>
</comment>
<name>A0A5C5ZH70_9BACT</name>
<protein>
    <submittedName>
        <fullName evidence="9">Flagellar biosynthesis protein, FliO</fullName>
    </submittedName>
</protein>
<keyword evidence="9" id="KW-0969">Cilium</keyword>
<keyword evidence="8" id="KW-0732">Signal</keyword>
<evidence type="ECO:0000256" key="1">
    <source>
        <dbReference type="ARBA" id="ARBA00004236"/>
    </source>
</evidence>
<feature type="compositionally biased region" description="Low complexity" evidence="6">
    <location>
        <begin position="88"/>
        <end position="100"/>
    </location>
</feature>
<dbReference type="GO" id="GO:0044781">
    <property type="term" value="P:bacterial-type flagellum organization"/>
    <property type="evidence" value="ECO:0007669"/>
    <property type="project" value="InterPro"/>
</dbReference>
<evidence type="ECO:0000256" key="5">
    <source>
        <dbReference type="ARBA" id="ARBA00023136"/>
    </source>
</evidence>
<feature type="chain" id="PRO_5023093390" evidence="8">
    <location>
        <begin position="27"/>
        <end position="344"/>
    </location>
</feature>
<dbReference type="InterPro" id="IPR022781">
    <property type="entry name" value="Flagellar_biosynth_FliO"/>
</dbReference>
<evidence type="ECO:0000256" key="4">
    <source>
        <dbReference type="ARBA" id="ARBA00022989"/>
    </source>
</evidence>
<dbReference type="RefSeq" id="WP_146402308.1">
    <property type="nucleotide sequence ID" value="NZ_SJPQ01000004.1"/>
</dbReference>
<reference evidence="9 10" key="1">
    <citation type="submission" date="2019-02" db="EMBL/GenBank/DDBJ databases">
        <title>Deep-cultivation of Planctomycetes and their phenomic and genomic characterization uncovers novel biology.</title>
        <authorList>
            <person name="Wiegand S."/>
            <person name="Jogler M."/>
            <person name="Boedeker C."/>
            <person name="Pinto D."/>
            <person name="Vollmers J."/>
            <person name="Rivas-Marin E."/>
            <person name="Kohn T."/>
            <person name="Peeters S.H."/>
            <person name="Heuer A."/>
            <person name="Rast P."/>
            <person name="Oberbeckmann S."/>
            <person name="Bunk B."/>
            <person name="Jeske O."/>
            <person name="Meyerdierks A."/>
            <person name="Storesund J.E."/>
            <person name="Kallscheuer N."/>
            <person name="Luecker S."/>
            <person name="Lage O.M."/>
            <person name="Pohl T."/>
            <person name="Merkel B.J."/>
            <person name="Hornburger P."/>
            <person name="Mueller R.-W."/>
            <person name="Bruemmer F."/>
            <person name="Labrenz M."/>
            <person name="Spormann A.M."/>
            <person name="Op Den Camp H."/>
            <person name="Overmann J."/>
            <person name="Amann R."/>
            <person name="Jetten M.S.M."/>
            <person name="Mascher T."/>
            <person name="Medema M.H."/>
            <person name="Devos D.P."/>
            <person name="Kaster A.-K."/>
            <person name="Ovreas L."/>
            <person name="Rohde M."/>
            <person name="Galperin M.Y."/>
            <person name="Jogler C."/>
        </authorList>
    </citation>
    <scope>NUCLEOTIDE SEQUENCE [LARGE SCALE GENOMIC DNA]</scope>
    <source>
        <strain evidence="9 10">Mal64</strain>
    </source>
</reference>
<evidence type="ECO:0000313" key="10">
    <source>
        <dbReference type="Proteomes" id="UP000315440"/>
    </source>
</evidence>
<feature type="transmembrane region" description="Helical" evidence="7">
    <location>
        <begin position="200"/>
        <end position="221"/>
    </location>
</feature>
<organism evidence="9 10">
    <name type="scientific">Pseudobythopirellula maris</name>
    <dbReference type="NCBI Taxonomy" id="2527991"/>
    <lineage>
        <taxon>Bacteria</taxon>
        <taxon>Pseudomonadati</taxon>
        <taxon>Planctomycetota</taxon>
        <taxon>Planctomycetia</taxon>
        <taxon>Pirellulales</taxon>
        <taxon>Lacipirellulaceae</taxon>
        <taxon>Pseudobythopirellula</taxon>
    </lineage>
</organism>
<evidence type="ECO:0000256" key="8">
    <source>
        <dbReference type="SAM" id="SignalP"/>
    </source>
</evidence>
<keyword evidence="9" id="KW-0966">Cell projection</keyword>
<feature type="signal peptide" evidence="8">
    <location>
        <begin position="1"/>
        <end position="26"/>
    </location>
</feature>
<keyword evidence="2" id="KW-1003">Cell membrane</keyword>
<evidence type="ECO:0000256" key="3">
    <source>
        <dbReference type="ARBA" id="ARBA00022692"/>
    </source>
</evidence>
<keyword evidence="9" id="KW-0282">Flagellum</keyword>
<evidence type="ECO:0000256" key="2">
    <source>
        <dbReference type="ARBA" id="ARBA00022475"/>
    </source>
</evidence>
<keyword evidence="5 7" id="KW-0472">Membrane</keyword>
<dbReference type="GO" id="GO:0016020">
    <property type="term" value="C:membrane"/>
    <property type="evidence" value="ECO:0007669"/>
    <property type="project" value="InterPro"/>
</dbReference>
<evidence type="ECO:0000256" key="7">
    <source>
        <dbReference type="SAM" id="Phobius"/>
    </source>
</evidence>
<accession>A0A5C5ZH70</accession>